<proteinExistence type="predicted"/>
<dbReference type="AlphaFoldDB" id="A0A8S9Y954"/>
<gene>
    <name evidence="1" type="ORF">GE061_001462</name>
</gene>
<accession>A0A8S9Y954</accession>
<keyword evidence="2" id="KW-1185">Reference proteome</keyword>
<organism evidence="1 2">
    <name type="scientific">Apolygus lucorum</name>
    <name type="common">Small green plant bug</name>
    <name type="synonym">Lygocoris lucorum</name>
    <dbReference type="NCBI Taxonomy" id="248454"/>
    <lineage>
        <taxon>Eukaryota</taxon>
        <taxon>Metazoa</taxon>
        <taxon>Ecdysozoa</taxon>
        <taxon>Arthropoda</taxon>
        <taxon>Hexapoda</taxon>
        <taxon>Insecta</taxon>
        <taxon>Pterygota</taxon>
        <taxon>Neoptera</taxon>
        <taxon>Paraneoptera</taxon>
        <taxon>Hemiptera</taxon>
        <taxon>Heteroptera</taxon>
        <taxon>Panheteroptera</taxon>
        <taxon>Cimicomorpha</taxon>
        <taxon>Miridae</taxon>
        <taxon>Mirini</taxon>
        <taxon>Apolygus</taxon>
    </lineage>
</organism>
<dbReference type="Proteomes" id="UP000466442">
    <property type="component" value="Linkage Group LG1"/>
</dbReference>
<evidence type="ECO:0000313" key="2">
    <source>
        <dbReference type="Proteomes" id="UP000466442"/>
    </source>
</evidence>
<dbReference type="EMBL" id="WIXP02000001">
    <property type="protein sequence ID" value="KAF6217109.1"/>
    <property type="molecule type" value="Genomic_DNA"/>
</dbReference>
<dbReference type="PANTHER" id="PTHR47642:SF5">
    <property type="entry name" value="ATP-DEPENDENT DNA HELICASE"/>
    <property type="match status" value="1"/>
</dbReference>
<comment type="caution">
    <text evidence="1">The sequence shown here is derived from an EMBL/GenBank/DDBJ whole genome shotgun (WGS) entry which is preliminary data.</text>
</comment>
<dbReference type="InterPro" id="IPR051055">
    <property type="entry name" value="PIF1_helicase"/>
</dbReference>
<protein>
    <submittedName>
        <fullName evidence="1">Uncharacterized protein</fullName>
    </submittedName>
</protein>
<reference evidence="1" key="1">
    <citation type="journal article" date="2021" name="Mol. Ecol. Resour.">
        <title>Apolygus lucorum genome provides insights into omnivorousness and mesophyll feeding.</title>
        <authorList>
            <person name="Liu Y."/>
            <person name="Liu H."/>
            <person name="Wang H."/>
            <person name="Huang T."/>
            <person name="Liu B."/>
            <person name="Yang B."/>
            <person name="Yin L."/>
            <person name="Li B."/>
            <person name="Zhang Y."/>
            <person name="Zhang S."/>
            <person name="Jiang F."/>
            <person name="Zhang X."/>
            <person name="Ren Y."/>
            <person name="Wang B."/>
            <person name="Wang S."/>
            <person name="Lu Y."/>
            <person name="Wu K."/>
            <person name="Fan W."/>
            <person name="Wang G."/>
        </authorList>
    </citation>
    <scope>NUCLEOTIDE SEQUENCE</scope>
    <source>
        <strain evidence="1">12Hb</strain>
    </source>
</reference>
<name>A0A8S9Y954_APOLU</name>
<dbReference type="OrthoDB" id="6616634at2759"/>
<sequence length="203" mass="24097">MIDEKSDLDSEDDTEVEPSKVLKLKNNDGFISKRTKSKIIRFVRFNIETHEDDFYREQLMLFLPWLDEESELICVNQKNKFNENKQMIIQNRKLYTFNSPNEQGTEDFIDEDIREHNENEISNAEVEEDTDTVAPNPEDGYEVLRDRTDEGDVFYDGGFGLGNEKTEEDFVPVPYILPEERYLQVVRSLNDKQQRYHYMFCIP</sequence>
<evidence type="ECO:0000313" key="1">
    <source>
        <dbReference type="EMBL" id="KAF6217109.1"/>
    </source>
</evidence>
<dbReference type="PANTHER" id="PTHR47642">
    <property type="entry name" value="ATP-DEPENDENT DNA HELICASE"/>
    <property type="match status" value="1"/>
</dbReference>